<accession>A0A1F5QD31</accession>
<dbReference type="SUPFAM" id="SSF63817">
    <property type="entry name" value="Sortase"/>
    <property type="match status" value="1"/>
</dbReference>
<gene>
    <name evidence="2" type="ORF">A3J05_02985</name>
</gene>
<dbReference type="NCBIfam" id="TIGR01076">
    <property type="entry name" value="sortase_fam"/>
    <property type="match status" value="1"/>
</dbReference>
<comment type="caution">
    <text evidence="2">The sequence shown here is derived from an EMBL/GenBank/DDBJ whole genome shotgun (WGS) entry which is preliminary data.</text>
</comment>
<protein>
    <recommendedName>
        <fullName evidence="4">Sortase</fullName>
    </recommendedName>
</protein>
<dbReference type="InterPro" id="IPR005754">
    <property type="entry name" value="Sortase"/>
</dbReference>
<dbReference type="GO" id="GO:0016787">
    <property type="term" value="F:hydrolase activity"/>
    <property type="evidence" value="ECO:0007669"/>
    <property type="project" value="UniProtKB-KW"/>
</dbReference>
<dbReference type="InterPro" id="IPR023365">
    <property type="entry name" value="Sortase_dom-sf"/>
</dbReference>
<dbReference type="Proteomes" id="UP000177235">
    <property type="component" value="Unassembled WGS sequence"/>
</dbReference>
<evidence type="ECO:0000313" key="3">
    <source>
        <dbReference type="Proteomes" id="UP000177235"/>
    </source>
</evidence>
<evidence type="ECO:0000313" key="2">
    <source>
        <dbReference type="EMBL" id="OGF00038.1"/>
    </source>
</evidence>
<keyword evidence="1" id="KW-0378">Hydrolase</keyword>
<dbReference type="EMBL" id="MFFF01000004">
    <property type="protein sequence ID" value="OGF00038.1"/>
    <property type="molecule type" value="Genomic_DNA"/>
</dbReference>
<evidence type="ECO:0008006" key="4">
    <source>
        <dbReference type="Google" id="ProtNLM"/>
    </source>
</evidence>
<organism evidence="2 3">
    <name type="scientific">Candidatus Doudnabacteria bacterium RIFCSPLOWO2_02_FULL_48_13</name>
    <dbReference type="NCBI Taxonomy" id="1817845"/>
    <lineage>
        <taxon>Bacteria</taxon>
        <taxon>Candidatus Doudnaibacteriota</taxon>
    </lineage>
</organism>
<dbReference type="Gene3D" id="2.40.260.10">
    <property type="entry name" value="Sortase"/>
    <property type="match status" value="1"/>
</dbReference>
<reference evidence="2 3" key="1">
    <citation type="journal article" date="2016" name="Nat. Commun.">
        <title>Thousands of microbial genomes shed light on interconnected biogeochemical processes in an aquifer system.</title>
        <authorList>
            <person name="Anantharaman K."/>
            <person name="Brown C.T."/>
            <person name="Hug L.A."/>
            <person name="Sharon I."/>
            <person name="Castelle C.J."/>
            <person name="Probst A.J."/>
            <person name="Thomas B.C."/>
            <person name="Singh A."/>
            <person name="Wilkins M.J."/>
            <person name="Karaoz U."/>
            <person name="Brodie E.L."/>
            <person name="Williams K.H."/>
            <person name="Hubbard S.S."/>
            <person name="Banfield J.F."/>
        </authorList>
    </citation>
    <scope>NUCLEOTIDE SEQUENCE [LARGE SCALE GENOMIC DNA]</scope>
</reference>
<evidence type="ECO:0000256" key="1">
    <source>
        <dbReference type="ARBA" id="ARBA00022801"/>
    </source>
</evidence>
<proteinExistence type="predicted"/>
<name>A0A1F5QD31_9BACT</name>
<dbReference type="Pfam" id="PF04203">
    <property type="entry name" value="Sortase"/>
    <property type="match status" value="1"/>
</dbReference>
<dbReference type="AlphaFoldDB" id="A0A1F5QD31"/>
<sequence length="191" mass="21499">MKRIILIIILAAVVYVAMNFDFFRKNIEYKIKKETGQSVEIPNPREKMQPNQLLIPALSIETPVLYAERVDEDHFQELLIEGVVHYPGTAKIGEPGNMYIFGHSSDNVWAKGNYKTVFALLPKIKKGDKIIVSDHLGNKFVYEARETKVVAPDDLSVLDQGQGGKKLLTLQTSYPVGTALKRFVVIAELIK</sequence>